<evidence type="ECO:0000313" key="2">
    <source>
        <dbReference type="EMBL" id="KAF9471038.1"/>
    </source>
</evidence>
<comment type="caution">
    <text evidence="2">The sequence shown here is derived from an EMBL/GenBank/DDBJ whole genome shotgun (WGS) entry which is preliminary data.</text>
</comment>
<organism evidence="2 3">
    <name type="scientific">Pholiota conissans</name>
    <dbReference type="NCBI Taxonomy" id="109636"/>
    <lineage>
        <taxon>Eukaryota</taxon>
        <taxon>Fungi</taxon>
        <taxon>Dikarya</taxon>
        <taxon>Basidiomycota</taxon>
        <taxon>Agaricomycotina</taxon>
        <taxon>Agaricomycetes</taxon>
        <taxon>Agaricomycetidae</taxon>
        <taxon>Agaricales</taxon>
        <taxon>Agaricineae</taxon>
        <taxon>Strophariaceae</taxon>
        <taxon>Pholiota</taxon>
    </lineage>
</organism>
<keyword evidence="1" id="KW-0812">Transmembrane</keyword>
<keyword evidence="1" id="KW-0472">Membrane</keyword>
<feature type="transmembrane region" description="Helical" evidence="1">
    <location>
        <begin position="24"/>
        <end position="48"/>
    </location>
</feature>
<sequence length="100" mass="11944">MCLDLEALTESGLLCWNILALHDFMHLIFALSLIFYLSLLIYFMNVCFRVLKYYVQRSCILVRNSFVCHETFPPYVYSHYDRMEYGFTYERSTRVSPTPC</sequence>
<keyword evidence="3" id="KW-1185">Reference proteome</keyword>
<proteinExistence type="predicted"/>
<dbReference type="EMBL" id="MU155774">
    <property type="protein sequence ID" value="KAF9471038.1"/>
    <property type="molecule type" value="Genomic_DNA"/>
</dbReference>
<gene>
    <name evidence="2" type="ORF">BDN70DRAFT_610737</name>
</gene>
<evidence type="ECO:0000313" key="3">
    <source>
        <dbReference type="Proteomes" id="UP000807469"/>
    </source>
</evidence>
<dbReference type="Proteomes" id="UP000807469">
    <property type="component" value="Unassembled WGS sequence"/>
</dbReference>
<accession>A0A9P6CSZ2</accession>
<protein>
    <submittedName>
        <fullName evidence="2">Uncharacterized protein</fullName>
    </submittedName>
</protein>
<reference evidence="2" key="1">
    <citation type="submission" date="2020-11" db="EMBL/GenBank/DDBJ databases">
        <authorList>
            <consortium name="DOE Joint Genome Institute"/>
            <person name="Ahrendt S."/>
            <person name="Riley R."/>
            <person name="Andreopoulos W."/>
            <person name="Labutti K."/>
            <person name="Pangilinan J."/>
            <person name="Ruiz-Duenas F.J."/>
            <person name="Barrasa J.M."/>
            <person name="Sanchez-Garcia M."/>
            <person name="Camarero S."/>
            <person name="Miyauchi S."/>
            <person name="Serrano A."/>
            <person name="Linde D."/>
            <person name="Babiker R."/>
            <person name="Drula E."/>
            <person name="Ayuso-Fernandez I."/>
            <person name="Pacheco R."/>
            <person name="Padilla G."/>
            <person name="Ferreira P."/>
            <person name="Barriuso J."/>
            <person name="Kellner H."/>
            <person name="Castanera R."/>
            <person name="Alfaro M."/>
            <person name="Ramirez L."/>
            <person name="Pisabarro A.G."/>
            <person name="Kuo A."/>
            <person name="Tritt A."/>
            <person name="Lipzen A."/>
            <person name="He G."/>
            <person name="Yan M."/>
            <person name="Ng V."/>
            <person name="Cullen D."/>
            <person name="Martin F."/>
            <person name="Rosso M.-N."/>
            <person name="Henrissat B."/>
            <person name="Hibbett D."/>
            <person name="Martinez A.T."/>
            <person name="Grigoriev I.V."/>
        </authorList>
    </citation>
    <scope>NUCLEOTIDE SEQUENCE</scope>
    <source>
        <strain evidence="2">CIRM-BRFM 674</strain>
    </source>
</reference>
<dbReference type="AlphaFoldDB" id="A0A9P6CSZ2"/>
<keyword evidence="1" id="KW-1133">Transmembrane helix</keyword>
<name>A0A9P6CSZ2_9AGAR</name>
<evidence type="ECO:0000256" key="1">
    <source>
        <dbReference type="SAM" id="Phobius"/>
    </source>
</evidence>